<feature type="compositionally biased region" description="Low complexity" evidence="1">
    <location>
        <begin position="251"/>
        <end position="261"/>
    </location>
</feature>
<feature type="region of interest" description="Disordered" evidence="1">
    <location>
        <begin position="327"/>
        <end position="347"/>
    </location>
</feature>
<name>A0A4S4MUC1_9APHY</name>
<feature type="compositionally biased region" description="Acidic residues" evidence="1">
    <location>
        <begin position="241"/>
        <end position="250"/>
    </location>
</feature>
<gene>
    <name evidence="2" type="ORF">EUX98_g4311</name>
</gene>
<sequence>MAARRYTTVHDVAALRVHPDGSRIPVDGKSTGKRKDKRTLKDRRGNWVAQDAGGSATIKRHREAANDELDDETGGEVFDLTGVEEVTQGIVDKGKRKADEQEDEAQDESNIQKSSPLGKKAKRQRFQEDLTFLSPAGSAPSLHFVDSDAPVLSKDLTSANALPNPSSDLLKNIHAMASRYYHEMGQLEDVTREIRKEKRRRRRLKLSLSNASVSGSIRGDSIDNSSEEEDGSPGDTGSLGEMEEDLDEEQSQQLESSSVDLFGEKQSTKGGGDGLSSQDSDSEDGSVDEWKENYADQDMYKIFDGSALMAIGMLLQEYVAELVNVQQTSTEETEPDRPTRIGVRGRK</sequence>
<evidence type="ECO:0000313" key="2">
    <source>
        <dbReference type="EMBL" id="THH29886.1"/>
    </source>
</evidence>
<dbReference type="Proteomes" id="UP000308730">
    <property type="component" value="Unassembled WGS sequence"/>
</dbReference>
<comment type="caution">
    <text evidence="2">The sequence shown here is derived from an EMBL/GenBank/DDBJ whole genome shotgun (WGS) entry which is preliminary data.</text>
</comment>
<protein>
    <submittedName>
        <fullName evidence="2">Uncharacterized protein</fullName>
    </submittedName>
</protein>
<feature type="compositionally biased region" description="Basic residues" evidence="1">
    <location>
        <begin position="31"/>
        <end position="41"/>
    </location>
</feature>
<evidence type="ECO:0000256" key="1">
    <source>
        <dbReference type="SAM" id="MobiDB-lite"/>
    </source>
</evidence>
<reference evidence="2 3" key="1">
    <citation type="submission" date="2019-02" db="EMBL/GenBank/DDBJ databases">
        <title>Genome sequencing of the rare red list fungi Antrodiella citrinella (Flaviporus citrinellus).</title>
        <authorList>
            <person name="Buettner E."/>
            <person name="Kellner H."/>
        </authorList>
    </citation>
    <scope>NUCLEOTIDE SEQUENCE [LARGE SCALE GENOMIC DNA]</scope>
    <source>
        <strain evidence="2 3">DSM 108506</strain>
    </source>
</reference>
<proteinExistence type="predicted"/>
<accession>A0A4S4MUC1</accession>
<organism evidence="2 3">
    <name type="scientific">Antrodiella citrinella</name>
    <dbReference type="NCBI Taxonomy" id="2447956"/>
    <lineage>
        <taxon>Eukaryota</taxon>
        <taxon>Fungi</taxon>
        <taxon>Dikarya</taxon>
        <taxon>Basidiomycota</taxon>
        <taxon>Agaricomycotina</taxon>
        <taxon>Agaricomycetes</taxon>
        <taxon>Polyporales</taxon>
        <taxon>Steccherinaceae</taxon>
        <taxon>Antrodiella</taxon>
    </lineage>
</organism>
<evidence type="ECO:0000313" key="3">
    <source>
        <dbReference type="Proteomes" id="UP000308730"/>
    </source>
</evidence>
<feature type="region of interest" description="Disordered" evidence="1">
    <location>
        <begin position="213"/>
        <end position="291"/>
    </location>
</feature>
<keyword evidence="3" id="KW-1185">Reference proteome</keyword>
<dbReference type="EMBL" id="SGPM01000103">
    <property type="protein sequence ID" value="THH29886.1"/>
    <property type="molecule type" value="Genomic_DNA"/>
</dbReference>
<dbReference type="OrthoDB" id="2565191at2759"/>
<feature type="region of interest" description="Disordered" evidence="1">
    <location>
        <begin position="19"/>
        <end position="123"/>
    </location>
</feature>
<dbReference type="AlphaFoldDB" id="A0A4S4MUC1"/>